<gene>
    <name evidence="2" type="ORF">EAUS1353_LOCUS812</name>
</gene>
<feature type="region of interest" description="Disordered" evidence="1">
    <location>
        <begin position="451"/>
        <end position="473"/>
    </location>
</feature>
<evidence type="ECO:0000313" key="2">
    <source>
        <dbReference type="EMBL" id="CAD9239080.1"/>
    </source>
</evidence>
<feature type="region of interest" description="Disordered" evidence="1">
    <location>
        <begin position="267"/>
        <end position="298"/>
    </location>
</feature>
<protein>
    <submittedName>
        <fullName evidence="2">Uncharacterized protein</fullName>
    </submittedName>
</protein>
<dbReference type="EMBL" id="HBGI01001259">
    <property type="protein sequence ID" value="CAD9239080.1"/>
    <property type="molecule type" value="Transcribed_RNA"/>
</dbReference>
<feature type="compositionally biased region" description="Polar residues" evidence="1">
    <location>
        <begin position="454"/>
        <end position="466"/>
    </location>
</feature>
<feature type="region of interest" description="Disordered" evidence="1">
    <location>
        <begin position="581"/>
        <end position="632"/>
    </location>
</feature>
<proteinExistence type="predicted"/>
<sequence>MKRQVREMINSAAQMVELIQNDQRGSMWRHNTAREPSTSGSSASHFGAASTIQGPPPSARALSARRALQLDEHAVEQGNMNDIFEFWAEKDRLLLETVSAACGSAAFERYARNREAHDGASAAADDSSVYDDWNAAELELASSASFAWSDFLHGPVNQEAVQARSHSMEVLYIARKLMEGAKRLLGTILHAESNFEYQSKLLEEERDPRADGASAVVHAESVGKNSAAAKHARRPSVNSADLMQKLSASSASEKEHWKRELADAAVPNDQAADQHQRETENAICGQGSASIPREDVDPSVFGLSQGAIALSEADSAQLARDAAAGAQAVQNAARRQDGRHERAMEDLHGFAKMLDYLEPQSRYATRSLRTESSVAEKDAPGGERSSVGGLHGEIALQWQESNESGISLNDVLMPHAPKLIACRELYEPTVLNPAAQSLLESTVLNRGADAREGSSASRRLQQSISPNAAAVHQRREISIASRDSSNAEAALSASKPLPSNRLVIEDHKINAEGELAGHRQSKLANLLRSLAPAPSASGEHAFAAPGHRRSRSATGRDAAVKMDPAMAELVALLDADTLEHERATARSAAAPARAWPSARRSQGDKPFGRLSRGLRSARRAPVALPNPSKLKP</sequence>
<feature type="region of interest" description="Disordered" evidence="1">
    <location>
        <begin position="367"/>
        <end position="388"/>
    </location>
</feature>
<accession>A0A7S1XIC9</accession>
<organism evidence="2">
    <name type="scientific">Erythrolobus australicus</name>
    <dbReference type="NCBI Taxonomy" id="1077150"/>
    <lineage>
        <taxon>Eukaryota</taxon>
        <taxon>Rhodophyta</taxon>
        <taxon>Bangiophyceae</taxon>
        <taxon>Porphyridiales</taxon>
        <taxon>Porphyridiaceae</taxon>
        <taxon>Erythrolobus</taxon>
    </lineage>
</organism>
<feature type="region of interest" description="Disordered" evidence="1">
    <location>
        <begin position="536"/>
        <end position="556"/>
    </location>
</feature>
<feature type="region of interest" description="Disordered" evidence="1">
    <location>
        <begin position="30"/>
        <end position="59"/>
    </location>
</feature>
<evidence type="ECO:0000256" key="1">
    <source>
        <dbReference type="SAM" id="MobiDB-lite"/>
    </source>
</evidence>
<feature type="compositionally biased region" description="Low complexity" evidence="1">
    <location>
        <begin position="37"/>
        <end position="51"/>
    </location>
</feature>
<feature type="region of interest" description="Disordered" evidence="1">
    <location>
        <begin position="221"/>
        <end position="240"/>
    </location>
</feature>
<name>A0A7S1XIC9_9RHOD</name>
<feature type="compositionally biased region" description="Low complexity" evidence="1">
    <location>
        <begin position="585"/>
        <end position="600"/>
    </location>
</feature>
<reference evidence="2" key="1">
    <citation type="submission" date="2021-01" db="EMBL/GenBank/DDBJ databases">
        <authorList>
            <person name="Corre E."/>
            <person name="Pelletier E."/>
            <person name="Niang G."/>
            <person name="Scheremetjew M."/>
            <person name="Finn R."/>
            <person name="Kale V."/>
            <person name="Holt S."/>
            <person name="Cochrane G."/>
            <person name="Meng A."/>
            <person name="Brown T."/>
            <person name="Cohen L."/>
        </authorList>
    </citation>
    <scope>NUCLEOTIDE SEQUENCE</scope>
    <source>
        <strain evidence="2">CCMP3124</strain>
    </source>
</reference>
<dbReference type="AlphaFoldDB" id="A0A7S1XIC9"/>